<evidence type="ECO:0000313" key="3">
    <source>
        <dbReference type="EMBL" id="KAA8541889.1"/>
    </source>
</evidence>
<keyword evidence="4" id="KW-1185">Reference proteome</keyword>
<evidence type="ECO:0000259" key="2">
    <source>
        <dbReference type="Pfam" id="PF04003"/>
    </source>
</evidence>
<dbReference type="OrthoDB" id="30195at2759"/>
<evidence type="ECO:0000313" key="4">
    <source>
        <dbReference type="Proteomes" id="UP000325577"/>
    </source>
</evidence>
<dbReference type="EMBL" id="CM018035">
    <property type="protein sequence ID" value="KAA8541889.1"/>
    <property type="molecule type" value="Genomic_DNA"/>
</dbReference>
<sequence length="638" mass="69159">MAREKLKSLITSFSPEGDFLAILSPNGVVKIWNTSNGNLFADWKQSDEESDISFSYMACSFVGKKRRKESATFLLALGTDAGEILSINVLTGERKWKSTECHPGGIAGLSFANRGRSLYTVGSNGMASEMNSVTGERVREFKVSKTVISSACFCDEKMLAIASDKIRVLSLENGKELLNFSADLAPVKYISISNEAKAIVTSGSGEKQLQVWMCDLSARAVSKGPILSMRQPPILVDCRNGCNGEDSVVVLSVSESGVAYIWNLKGISQEEINPTKVTVKANNAEMDLQNKGSSRKSRTPIVAARLHALELDGQVTVLVAYGSVDSPQFSLLDISNPGEDIVIAAREETTKTTETVQENGVLPGKENLVTGLDELELEAVGVPIQKKKTSKKRAAADPDLTNTENSVDNGHGEPMDGVQIDDDLNEPTMGEKLATLNLLDNNEVKSIENQESSPRTKPPSADSIHVLLKQALHADDRALLSNCLYTHDEKVIANSVSLLNPSDVLKLLDFLISITQSRGGMLASALPWLRSLLLQHASGIMSQESSLLALNSLYQLIESRVSTFHPALQLSSCLDLLYTASVDDVLDEDDIITPIIFEDKDESDVEESEDAMETDEDGNDIETFSDVSDIEGSDGMSI</sequence>
<proteinExistence type="predicted"/>
<feature type="compositionally biased region" description="Acidic residues" evidence="1">
    <location>
        <begin position="600"/>
        <end position="620"/>
    </location>
</feature>
<dbReference type="SUPFAM" id="SSF50978">
    <property type="entry name" value="WD40 repeat-like"/>
    <property type="match status" value="1"/>
</dbReference>
<evidence type="ECO:0000256" key="1">
    <source>
        <dbReference type="SAM" id="MobiDB-lite"/>
    </source>
</evidence>
<dbReference type="InterPro" id="IPR001680">
    <property type="entry name" value="WD40_rpt"/>
</dbReference>
<dbReference type="AlphaFoldDB" id="A0A5J5BGP3"/>
<dbReference type="Proteomes" id="UP000325577">
    <property type="component" value="Linkage Group LG12"/>
</dbReference>
<feature type="region of interest" description="Disordered" evidence="1">
    <location>
        <begin position="386"/>
        <end position="416"/>
    </location>
</feature>
<gene>
    <name evidence="3" type="ORF">F0562_023041</name>
</gene>
<reference evidence="3 4" key="1">
    <citation type="submission" date="2019-09" db="EMBL/GenBank/DDBJ databases">
        <title>A chromosome-level genome assembly of the Chinese tupelo Nyssa sinensis.</title>
        <authorList>
            <person name="Yang X."/>
            <person name="Kang M."/>
            <person name="Yang Y."/>
            <person name="Xiong H."/>
            <person name="Wang M."/>
            <person name="Zhang Z."/>
            <person name="Wang Z."/>
            <person name="Wu H."/>
            <person name="Ma T."/>
            <person name="Liu J."/>
            <person name="Xi Z."/>
        </authorList>
    </citation>
    <scope>NUCLEOTIDE SEQUENCE [LARGE SCALE GENOMIC DNA]</scope>
    <source>
        <strain evidence="3">J267</strain>
        <tissue evidence="3">Leaf</tissue>
    </source>
</reference>
<dbReference type="InterPro" id="IPR036322">
    <property type="entry name" value="WD40_repeat_dom_sf"/>
</dbReference>
<protein>
    <recommendedName>
        <fullName evidence="2">Small-subunit processome Utp12 domain-containing protein</fullName>
    </recommendedName>
</protein>
<organism evidence="3 4">
    <name type="scientific">Nyssa sinensis</name>
    <dbReference type="NCBI Taxonomy" id="561372"/>
    <lineage>
        <taxon>Eukaryota</taxon>
        <taxon>Viridiplantae</taxon>
        <taxon>Streptophyta</taxon>
        <taxon>Embryophyta</taxon>
        <taxon>Tracheophyta</taxon>
        <taxon>Spermatophyta</taxon>
        <taxon>Magnoliopsida</taxon>
        <taxon>eudicotyledons</taxon>
        <taxon>Gunneridae</taxon>
        <taxon>Pentapetalae</taxon>
        <taxon>asterids</taxon>
        <taxon>Cornales</taxon>
        <taxon>Nyssaceae</taxon>
        <taxon>Nyssa</taxon>
    </lineage>
</organism>
<dbReference type="SMART" id="SM00320">
    <property type="entry name" value="WD40"/>
    <property type="match status" value="4"/>
</dbReference>
<feature type="region of interest" description="Disordered" evidence="1">
    <location>
        <begin position="600"/>
        <end position="638"/>
    </location>
</feature>
<name>A0A5J5BGP3_9ASTE</name>
<dbReference type="PANTHER" id="PTHR45290:SF3">
    <property type="entry name" value="OS01G0649000 PROTEIN"/>
    <property type="match status" value="1"/>
</dbReference>
<accession>A0A5J5BGP3</accession>
<dbReference type="Gene3D" id="2.130.10.10">
    <property type="entry name" value="YVTN repeat-like/Quinoprotein amine dehydrogenase"/>
    <property type="match status" value="1"/>
</dbReference>
<feature type="region of interest" description="Disordered" evidence="1">
    <location>
        <begin position="441"/>
        <end position="461"/>
    </location>
</feature>
<dbReference type="Pfam" id="PF04003">
    <property type="entry name" value="Utp12"/>
    <property type="match status" value="1"/>
</dbReference>
<feature type="domain" description="Small-subunit processome Utp12" evidence="2">
    <location>
        <begin position="476"/>
        <end position="577"/>
    </location>
</feature>
<dbReference type="InterPro" id="IPR015943">
    <property type="entry name" value="WD40/YVTN_repeat-like_dom_sf"/>
</dbReference>
<dbReference type="InterPro" id="IPR007148">
    <property type="entry name" value="SSU_processome_Utp12"/>
</dbReference>
<dbReference type="PANTHER" id="PTHR45290">
    <property type="entry name" value="OS03G0300300 PROTEIN"/>
    <property type="match status" value="1"/>
</dbReference>